<evidence type="ECO:0000256" key="2">
    <source>
        <dbReference type="SAM" id="Phobius"/>
    </source>
</evidence>
<feature type="transmembrane region" description="Helical" evidence="2">
    <location>
        <begin position="136"/>
        <end position="159"/>
    </location>
</feature>
<feature type="transmembrane region" description="Helical" evidence="2">
    <location>
        <begin position="165"/>
        <end position="184"/>
    </location>
</feature>
<dbReference type="eggNOG" id="ENOG502SIB9">
    <property type="taxonomic scope" value="Eukaryota"/>
</dbReference>
<name>K3WBE2_GLOUD</name>
<dbReference type="HOGENOM" id="CLU_084632_0_0_1"/>
<feature type="region of interest" description="Disordered" evidence="1">
    <location>
        <begin position="215"/>
        <end position="244"/>
    </location>
</feature>
<keyword evidence="4" id="KW-1185">Reference proteome</keyword>
<dbReference type="AlphaFoldDB" id="K3WBE2"/>
<organism evidence="3 4">
    <name type="scientific">Globisporangium ultimum (strain ATCC 200006 / CBS 805.95 / DAOM BR144)</name>
    <name type="common">Pythium ultimum</name>
    <dbReference type="NCBI Taxonomy" id="431595"/>
    <lineage>
        <taxon>Eukaryota</taxon>
        <taxon>Sar</taxon>
        <taxon>Stramenopiles</taxon>
        <taxon>Oomycota</taxon>
        <taxon>Peronosporomycetes</taxon>
        <taxon>Pythiales</taxon>
        <taxon>Pythiaceae</taxon>
        <taxon>Globisporangium</taxon>
    </lineage>
</organism>
<protein>
    <submittedName>
        <fullName evidence="3">Uncharacterized protein</fullName>
    </submittedName>
</protein>
<feature type="region of interest" description="Disordered" evidence="1">
    <location>
        <begin position="191"/>
        <end position="210"/>
    </location>
</feature>
<reference evidence="4" key="1">
    <citation type="journal article" date="2010" name="Genome Biol.">
        <title>Genome sequence of the necrotrophic plant pathogen Pythium ultimum reveals original pathogenicity mechanisms and effector repertoire.</title>
        <authorList>
            <person name="Levesque C.A."/>
            <person name="Brouwer H."/>
            <person name="Cano L."/>
            <person name="Hamilton J.P."/>
            <person name="Holt C."/>
            <person name="Huitema E."/>
            <person name="Raffaele S."/>
            <person name="Robideau G.P."/>
            <person name="Thines M."/>
            <person name="Win J."/>
            <person name="Zerillo M.M."/>
            <person name="Beakes G.W."/>
            <person name="Boore J.L."/>
            <person name="Busam D."/>
            <person name="Dumas B."/>
            <person name="Ferriera S."/>
            <person name="Fuerstenberg S.I."/>
            <person name="Gachon C.M."/>
            <person name="Gaulin E."/>
            <person name="Govers F."/>
            <person name="Grenville-Briggs L."/>
            <person name="Horner N."/>
            <person name="Hostetler J."/>
            <person name="Jiang R.H."/>
            <person name="Johnson J."/>
            <person name="Krajaejun T."/>
            <person name="Lin H."/>
            <person name="Meijer H.J."/>
            <person name="Moore B."/>
            <person name="Morris P."/>
            <person name="Phuntmart V."/>
            <person name="Puiu D."/>
            <person name="Shetty J."/>
            <person name="Stajich J.E."/>
            <person name="Tripathy S."/>
            <person name="Wawra S."/>
            <person name="van West P."/>
            <person name="Whitty B.R."/>
            <person name="Coutinho P.M."/>
            <person name="Henrissat B."/>
            <person name="Martin F."/>
            <person name="Thomas P.D."/>
            <person name="Tyler B.M."/>
            <person name="De Vries R.P."/>
            <person name="Kamoun S."/>
            <person name="Yandell M."/>
            <person name="Tisserat N."/>
            <person name="Buell C.R."/>
        </authorList>
    </citation>
    <scope>NUCLEOTIDE SEQUENCE</scope>
    <source>
        <strain evidence="4">DAOM:BR144</strain>
    </source>
</reference>
<dbReference type="VEuPathDB" id="FungiDB:PYU1_G002280"/>
<sequence length="244" mass="27312">MKHATNAQGADLARAADDGRTHAIDASYGDRAESMSASSGGAANAYGAEKSLTPMTMDHDWDGYAHRKHAYGPQPTLGVLWNDRTPLNTPYTPQLVKLHLERHEEYREQQQEEHEYKPAKQLVSSIKSKVLNRKWILWYFTTVLSIPFALLLSPMLIAFSICTSPIWMAGLVVLVVRALMPAWNHPPLTEPYVRKASPQSGGGNQKNSLNLRHHRRQNGDSTSHPNSIYRHANLTTQHGEQDEG</sequence>
<dbReference type="InParanoid" id="K3WBE2"/>
<accession>K3WBE2</accession>
<keyword evidence="2" id="KW-0472">Membrane</keyword>
<reference evidence="3" key="3">
    <citation type="submission" date="2014-11" db="UniProtKB">
        <authorList>
            <consortium name="EnsemblProtists"/>
        </authorList>
    </citation>
    <scope>IDENTIFICATION</scope>
    <source>
        <strain evidence="3">DAOM BR144</strain>
    </source>
</reference>
<reference evidence="4" key="2">
    <citation type="submission" date="2010-04" db="EMBL/GenBank/DDBJ databases">
        <authorList>
            <person name="Buell R."/>
            <person name="Hamilton J."/>
            <person name="Hostetler J."/>
        </authorList>
    </citation>
    <scope>NUCLEOTIDE SEQUENCE [LARGE SCALE GENOMIC DNA]</scope>
    <source>
        <strain evidence="4">DAOM:BR144</strain>
    </source>
</reference>
<evidence type="ECO:0000313" key="3">
    <source>
        <dbReference type="EnsemblProtists" id="PYU1_T002283"/>
    </source>
</evidence>
<keyword evidence="2" id="KW-1133">Transmembrane helix</keyword>
<dbReference type="EnsemblProtists" id="PYU1_T002283">
    <property type="protein sequence ID" value="PYU1_T002283"/>
    <property type="gene ID" value="PYU1_G002280"/>
</dbReference>
<evidence type="ECO:0000313" key="4">
    <source>
        <dbReference type="Proteomes" id="UP000019132"/>
    </source>
</evidence>
<proteinExistence type="predicted"/>
<evidence type="ECO:0000256" key="1">
    <source>
        <dbReference type="SAM" id="MobiDB-lite"/>
    </source>
</evidence>
<keyword evidence="2" id="KW-0812">Transmembrane</keyword>
<dbReference type="Proteomes" id="UP000019132">
    <property type="component" value="Unassembled WGS sequence"/>
</dbReference>